<evidence type="ECO:0008006" key="4">
    <source>
        <dbReference type="Google" id="ProtNLM"/>
    </source>
</evidence>
<organism evidence="2 3">
    <name type="scientific">Streptomyces glomeratus</name>
    <dbReference type="NCBI Taxonomy" id="284452"/>
    <lineage>
        <taxon>Bacteria</taxon>
        <taxon>Bacillati</taxon>
        <taxon>Actinomycetota</taxon>
        <taxon>Actinomycetes</taxon>
        <taxon>Kitasatosporales</taxon>
        <taxon>Streptomycetaceae</taxon>
        <taxon>Streptomyces</taxon>
    </lineage>
</organism>
<reference evidence="3" key="1">
    <citation type="journal article" date="2019" name="Int. J. Syst. Evol. Microbiol.">
        <title>The Global Catalogue of Microorganisms (GCM) 10K type strain sequencing project: providing services to taxonomists for standard genome sequencing and annotation.</title>
        <authorList>
            <consortium name="The Broad Institute Genomics Platform"/>
            <consortium name="The Broad Institute Genome Sequencing Center for Infectious Disease"/>
            <person name="Wu L."/>
            <person name="Ma J."/>
        </authorList>
    </citation>
    <scope>NUCLEOTIDE SEQUENCE [LARGE SCALE GENOMIC DNA]</scope>
    <source>
        <strain evidence="3">JCM 9091</strain>
    </source>
</reference>
<name>A0ABP6LQ41_9ACTN</name>
<dbReference type="RefSeq" id="WP_234515357.1">
    <property type="nucleotide sequence ID" value="NZ_BAAAUF010000022.1"/>
</dbReference>
<accession>A0ABP6LQ41</accession>
<protein>
    <recommendedName>
        <fullName evidence="4">Secreted protein</fullName>
    </recommendedName>
</protein>
<keyword evidence="1" id="KW-0732">Signal</keyword>
<comment type="caution">
    <text evidence="2">The sequence shown here is derived from an EMBL/GenBank/DDBJ whole genome shotgun (WGS) entry which is preliminary data.</text>
</comment>
<feature type="chain" id="PRO_5046336061" description="Secreted protein" evidence="1">
    <location>
        <begin position="29"/>
        <end position="134"/>
    </location>
</feature>
<dbReference type="Proteomes" id="UP001501532">
    <property type="component" value="Unassembled WGS sequence"/>
</dbReference>
<proteinExistence type="predicted"/>
<evidence type="ECO:0000313" key="2">
    <source>
        <dbReference type="EMBL" id="GAA3047801.1"/>
    </source>
</evidence>
<gene>
    <name evidence="2" type="ORF">GCM10010448_33570</name>
</gene>
<feature type="signal peptide" evidence="1">
    <location>
        <begin position="1"/>
        <end position="28"/>
    </location>
</feature>
<evidence type="ECO:0000313" key="3">
    <source>
        <dbReference type="Proteomes" id="UP001501532"/>
    </source>
</evidence>
<keyword evidence="3" id="KW-1185">Reference proteome</keyword>
<sequence length="134" mass="14162">MTAIRQKTAAGLATLAAGFGLVTLAASAGVAAPTAPVINPCNAHQISPGSHLFVRLQTGDEGLCFTGQGTTTDVRNLTPFEAIDLKPADGKLMQVTLTYVTAMGEQKDKTLNREGQVFRFPGYSFLKKVVIKPL</sequence>
<evidence type="ECO:0000256" key="1">
    <source>
        <dbReference type="SAM" id="SignalP"/>
    </source>
</evidence>
<dbReference type="EMBL" id="BAAAUF010000022">
    <property type="protein sequence ID" value="GAA3047801.1"/>
    <property type="molecule type" value="Genomic_DNA"/>
</dbReference>